<dbReference type="InterPro" id="IPR039102">
    <property type="entry name" value="FAM13"/>
</dbReference>
<dbReference type="PANTHER" id="PTHR15904:SF17">
    <property type="entry name" value="RHO-GAP DOMAIN-CONTAINING PROTEIN"/>
    <property type="match status" value="1"/>
</dbReference>
<dbReference type="InterPro" id="IPR008936">
    <property type="entry name" value="Rho_GTPase_activation_prot"/>
</dbReference>
<reference evidence="6" key="1">
    <citation type="submission" date="2011-05" db="EMBL/GenBank/DDBJ databases">
        <authorList>
            <person name="Richards S.R."/>
            <person name="Qu J."/>
            <person name="Jiang H."/>
            <person name="Jhangiani S.N."/>
            <person name="Agravi P."/>
            <person name="Goodspeed R."/>
            <person name="Gross S."/>
            <person name="Mandapat C."/>
            <person name="Jackson L."/>
            <person name="Mathew T."/>
            <person name="Pu L."/>
            <person name="Thornton R."/>
            <person name="Saada N."/>
            <person name="Wilczek-Boney K.B."/>
            <person name="Lee S."/>
            <person name="Kovar C."/>
            <person name="Wu Y."/>
            <person name="Scherer S.E."/>
            <person name="Worley K.C."/>
            <person name="Muzny D.M."/>
            <person name="Gibbs R."/>
        </authorList>
    </citation>
    <scope>NUCLEOTIDE SEQUENCE</scope>
    <source>
        <strain evidence="6">Brora</strain>
    </source>
</reference>
<accession>T1JD08</accession>
<comment type="similarity">
    <text evidence="1">Belongs to the FAM13 family.</text>
</comment>
<keyword evidence="2" id="KW-0175">Coiled coil</keyword>
<proteinExistence type="inferred from homology"/>
<feature type="region of interest" description="Disordered" evidence="3">
    <location>
        <begin position="1"/>
        <end position="27"/>
    </location>
</feature>
<sequence>MRRPEGCTSVKSGEMSTSLNKQNNHGIGVDSHVNQMMKILGSPLGSRFKPGNTKKTFGVPLAELIHRQRNETNVPLVVRRLCQFIVHNGLSHEGIFRLNGNVKVIENLKMSFDKCGDANLEEMGDVVATASLLKLFLRELPEALIPKYLHSQFVHAQEENNHDSDDGICHLKQLLEQLPQVNYSTLKYLMAFLTQVAQHGRENKMNSISLGIVFGPNLFRVSEDLEGLRQQSLTNQLVTRFINKFSVLFESDPEMITEKANISKSSSSQSTISTKDVDFTLSYDIIDQVSVSSADSESDISSSDSSPTVAVVATEFVDMAISKSINNRSPKQLPTGESKMKPLTLLSDKKHKSCNGKLVDSGTKSALGPTVPLVTDVCPATPDTKRKEWCCSFDDEYHENKRSVERSQQFQRVSKTRKLRRNVRKSHSLGSLDNGIDLPEDSLKENDTCTSVPTKHNGRMTRAHGSHSFDLDAITSDRPSHPFLELHPQPQAREALTDSSPSPSTVPKSFVPPLDLSILHEHGDGSEPIPINRMRVSWPMTTVEREEADVMVSPRATEMKMKINANLDPDVPPSPPVEQDAFCHMSIKEDEAATASIKHLNKRIYHLKRKIKQFEESFEEEYGYKPSHADKMARSDIKKNLSELNKARKDLKLFKEESLEFKEEMQARKTSQDDETCKKLSDDDKQAIEDSLQEMLNDLASKRRLAQRPDDIKIMSQQQVVEEKVAIQRMLLKFESSFGRPSSKSEMDIMRPMYDRYRNVKRLITKIGSPKAKESGTELEPIIEHQAMDFIQASPQHKSRLDEDMATAETMTNESPDFKKAKKSLALSSSNLHELNTFELLEQHRKVKEEKKRLRRILHEFEMEFQRQTGAQVKREDRTPLESVYGEYKQVKAKLRLLEALLSKHKTRYTV</sequence>
<dbReference type="STRING" id="126957.T1JD08"/>
<feature type="coiled-coil region" evidence="2">
    <location>
        <begin position="597"/>
        <end position="664"/>
    </location>
</feature>
<dbReference type="Pfam" id="PF00620">
    <property type="entry name" value="RhoGAP"/>
    <property type="match status" value="1"/>
</dbReference>
<dbReference type="InterPro" id="IPR059029">
    <property type="entry name" value="FAM13A_dom"/>
</dbReference>
<dbReference type="Proteomes" id="UP000014500">
    <property type="component" value="Unassembled WGS sequence"/>
</dbReference>
<dbReference type="OMA" id="LPRGLWI"/>
<dbReference type="Gene3D" id="1.10.555.10">
    <property type="entry name" value="Rho GTPase activation protein"/>
    <property type="match status" value="1"/>
</dbReference>
<dbReference type="eggNOG" id="KOG4270">
    <property type="taxonomic scope" value="Eukaryota"/>
</dbReference>
<dbReference type="EnsemblMetazoa" id="SMAR011687-RA">
    <property type="protein sequence ID" value="SMAR011687-PA"/>
    <property type="gene ID" value="SMAR011687"/>
</dbReference>
<evidence type="ECO:0000313" key="6">
    <source>
        <dbReference type="Proteomes" id="UP000014500"/>
    </source>
</evidence>
<dbReference type="PROSITE" id="PS50238">
    <property type="entry name" value="RHOGAP"/>
    <property type="match status" value="1"/>
</dbReference>
<keyword evidence="6" id="KW-1185">Reference proteome</keyword>
<dbReference type="GO" id="GO:0007165">
    <property type="term" value="P:signal transduction"/>
    <property type="evidence" value="ECO:0007669"/>
    <property type="project" value="InterPro"/>
</dbReference>
<evidence type="ECO:0000256" key="1">
    <source>
        <dbReference type="ARBA" id="ARBA00007549"/>
    </source>
</evidence>
<protein>
    <recommendedName>
        <fullName evidence="4">Rho-GAP domain-containing protein</fullName>
    </recommendedName>
</protein>
<dbReference type="AlphaFoldDB" id="T1JD08"/>
<feature type="compositionally biased region" description="Polar residues" evidence="3">
    <location>
        <begin position="9"/>
        <end position="25"/>
    </location>
</feature>
<evidence type="ECO:0000256" key="3">
    <source>
        <dbReference type="SAM" id="MobiDB-lite"/>
    </source>
</evidence>
<name>T1JD08_STRMM</name>
<dbReference type="HOGENOM" id="CLU_012606_1_0_1"/>
<feature type="compositionally biased region" description="Basic residues" evidence="3">
    <location>
        <begin position="456"/>
        <end position="465"/>
    </location>
</feature>
<evidence type="ECO:0000313" key="5">
    <source>
        <dbReference type="EnsemblMetazoa" id="SMAR011687-PA"/>
    </source>
</evidence>
<dbReference type="SMART" id="SM00324">
    <property type="entry name" value="RhoGAP"/>
    <property type="match status" value="1"/>
</dbReference>
<evidence type="ECO:0000259" key="4">
    <source>
        <dbReference type="PROSITE" id="PS50238"/>
    </source>
</evidence>
<dbReference type="PANTHER" id="PTHR15904">
    <property type="entry name" value="FAM13"/>
    <property type="match status" value="1"/>
</dbReference>
<feature type="domain" description="Rho-GAP" evidence="4">
    <location>
        <begin position="59"/>
        <end position="249"/>
    </location>
</feature>
<reference evidence="5" key="2">
    <citation type="submission" date="2015-02" db="UniProtKB">
        <authorList>
            <consortium name="EnsemblMetazoa"/>
        </authorList>
    </citation>
    <scope>IDENTIFICATION</scope>
</reference>
<feature type="region of interest" description="Disordered" evidence="3">
    <location>
        <begin position="417"/>
        <end position="485"/>
    </location>
</feature>
<dbReference type="Pfam" id="PF26116">
    <property type="entry name" value="FAM13A"/>
    <property type="match status" value="1"/>
</dbReference>
<evidence type="ECO:0000256" key="2">
    <source>
        <dbReference type="SAM" id="Coils"/>
    </source>
</evidence>
<dbReference type="InterPro" id="IPR000198">
    <property type="entry name" value="RhoGAP_dom"/>
</dbReference>
<organism evidence="5 6">
    <name type="scientific">Strigamia maritima</name>
    <name type="common">European centipede</name>
    <name type="synonym">Geophilus maritimus</name>
    <dbReference type="NCBI Taxonomy" id="126957"/>
    <lineage>
        <taxon>Eukaryota</taxon>
        <taxon>Metazoa</taxon>
        <taxon>Ecdysozoa</taxon>
        <taxon>Arthropoda</taxon>
        <taxon>Myriapoda</taxon>
        <taxon>Chilopoda</taxon>
        <taxon>Pleurostigmophora</taxon>
        <taxon>Geophilomorpha</taxon>
        <taxon>Linotaeniidae</taxon>
        <taxon>Strigamia</taxon>
    </lineage>
</organism>
<dbReference type="EMBL" id="JH432088">
    <property type="status" value="NOT_ANNOTATED_CDS"/>
    <property type="molecule type" value="Genomic_DNA"/>
</dbReference>
<dbReference type="SUPFAM" id="SSF48350">
    <property type="entry name" value="GTPase activation domain, GAP"/>
    <property type="match status" value="1"/>
</dbReference>
<feature type="compositionally biased region" description="Basic residues" evidence="3">
    <location>
        <begin position="417"/>
        <end position="427"/>
    </location>
</feature>
<dbReference type="PhylomeDB" id="T1JD08"/>